<dbReference type="AlphaFoldDB" id="A0AAD5ZSA7"/>
<gene>
    <name evidence="1" type="ORF">LUZ61_006862</name>
</gene>
<organism evidence="1 2">
    <name type="scientific">Rhynchospora tenuis</name>
    <dbReference type="NCBI Taxonomy" id="198213"/>
    <lineage>
        <taxon>Eukaryota</taxon>
        <taxon>Viridiplantae</taxon>
        <taxon>Streptophyta</taxon>
        <taxon>Embryophyta</taxon>
        <taxon>Tracheophyta</taxon>
        <taxon>Spermatophyta</taxon>
        <taxon>Magnoliopsida</taxon>
        <taxon>Liliopsida</taxon>
        <taxon>Poales</taxon>
        <taxon>Cyperaceae</taxon>
        <taxon>Cyperoideae</taxon>
        <taxon>Rhynchosporeae</taxon>
        <taxon>Rhynchospora</taxon>
    </lineage>
</organism>
<dbReference type="Pfam" id="PF05097">
    <property type="entry name" value="DUF688"/>
    <property type="match status" value="1"/>
</dbReference>
<sequence length="191" mass="22129">MCSFNYHFLYHFRLYMQPHSPTKPLEYTQMDAPAPHSPCLKHEGKFYARLLTKESSMSNPSFRYYGLVPGSVPFLWEAEPGTPKVVVSGITVPPITPPPSYQYRYSETSTRKKKNKRFIMRIGVIAAVFRRFRLKKVKTGDTTSVSSSSRWLFTMPAGESGSARYNSSPRHRFMCFSMRRAPRFLFLCYHS</sequence>
<reference evidence="1 2" key="1">
    <citation type="journal article" date="2022" name="Cell">
        <title>Repeat-based holocentromeres influence genome architecture and karyotype evolution.</title>
        <authorList>
            <person name="Hofstatter P.G."/>
            <person name="Thangavel G."/>
            <person name="Lux T."/>
            <person name="Neumann P."/>
            <person name="Vondrak T."/>
            <person name="Novak P."/>
            <person name="Zhang M."/>
            <person name="Costa L."/>
            <person name="Castellani M."/>
            <person name="Scott A."/>
            <person name="Toegelov H."/>
            <person name="Fuchs J."/>
            <person name="Mata-Sucre Y."/>
            <person name="Dias Y."/>
            <person name="Vanzela A.L.L."/>
            <person name="Huettel B."/>
            <person name="Almeida C.C.S."/>
            <person name="Simkova H."/>
            <person name="Souza G."/>
            <person name="Pedrosa-Harand A."/>
            <person name="Macas J."/>
            <person name="Mayer K.F.X."/>
            <person name="Houben A."/>
            <person name="Marques A."/>
        </authorList>
    </citation>
    <scope>NUCLEOTIDE SEQUENCE [LARGE SCALE GENOMIC DNA]</scope>
    <source>
        <strain evidence="1">RhyTen1mFocal</strain>
    </source>
</reference>
<evidence type="ECO:0000313" key="1">
    <source>
        <dbReference type="EMBL" id="KAJ3703157.1"/>
    </source>
</evidence>
<dbReference type="InterPro" id="IPR007789">
    <property type="entry name" value="DUF688"/>
</dbReference>
<dbReference type="PANTHER" id="PTHR33257:SF4">
    <property type="entry name" value="EXPRESSED PROTEIN"/>
    <property type="match status" value="1"/>
</dbReference>
<keyword evidence="2" id="KW-1185">Reference proteome</keyword>
<proteinExistence type="predicted"/>
<comment type="caution">
    <text evidence="1">The sequence shown here is derived from an EMBL/GenBank/DDBJ whole genome shotgun (WGS) entry which is preliminary data.</text>
</comment>
<protein>
    <submittedName>
        <fullName evidence="1">Uncharacterized protein</fullName>
    </submittedName>
</protein>
<evidence type="ECO:0000313" key="2">
    <source>
        <dbReference type="Proteomes" id="UP001210211"/>
    </source>
</evidence>
<accession>A0AAD5ZSA7</accession>
<dbReference type="PANTHER" id="PTHR33257">
    <property type="entry name" value="OS05G0165500 PROTEIN"/>
    <property type="match status" value="1"/>
</dbReference>
<dbReference type="Proteomes" id="UP001210211">
    <property type="component" value="Unassembled WGS sequence"/>
</dbReference>
<dbReference type="EMBL" id="JAMRDG010000001">
    <property type="protein sequence ID" value="KAJ3703157.1"/>
    <property type="molecule type" value="Genomic_DNA"/>
</dbReference>
<name>A0AAD5ZSA7_9POAL</name>